<reference evidence="1 2" key="1">
    <citation type="submission" date="2018-11" db="EMBL/GenBank/DDBJ databases">
        <authorList>
            <consortium name="Pathogen Informatics"/>
        </authorList>
    </citation>
    <scope>NUCLEOTIDE SEQUENCE [LARGE SCALE GENOMIC DNA]</scope>
    <source>
        <strain evidence="1 2">Zambia</strain>
    </source>
</reference>
<protein>
    <submittedName>
        <fullName evidence="1">Uncharacterized protein</fullName>
    </submittedName>
</protein>
<keyword evidence="2" id="KW-1185">Reference proteome</keyword>
<evidence type="ECO:0000313" key="2">
    <source>
        <dbReference type="Proteomes" id="UP000277204"/>
    </source>
</evidence>
<accession>A0A183LUP0</accession>
<dbReference type="EMBL" id="UZAI01003046">
    <property type="protein sequence ID" value="VDO76740.1"/>
    <property type="molecule type" value="Genomic_DNA"/>
</dbReference>
<gene>
    <name evidence="1" type="ORF">SMRZ_LOCUS7515</name>
</gene>
<dbReference type="Proteomes" id="UP000277204">
    <property type="component" value="Unassembled WGS sequence"/>
</dbReference>
<proteinExistence type="predicted"/>
<dbReference type="AlphaFoldDB" id="A0A183LUP0"/>
<organism evidence="1 2">
    <name type="scientific">Schistosoma margrebowiei</name>
    <dbReference type="NCBI Taxonomy" id="48269"/>
    <lineage>
        <taxon>Eukaryota</taxon>
        <taxon>Metazoa</taxon>
        <taxon>Spiralia</taxon>
        <taxon>Lophotrochozoa</taxon>
        <taxon>Platyhelminthes</taxon>
        <taxon>Trematoda</taxon>
        <taxon>Digenea</taxon>
        <taxon>Strigeidida</taxon>
        <taxon>Schistosomatoidea</taxon>
        <taxon>Schistosomatidae</taxon>
        <taxon>Schistosoma</taxon>
    </lineage>
</organism>
<evidence type="ECO:0000313" key="1">
    <source>
        <dbReference type="EMBL" id="VDO76740.1"/>
    </source>
</evidence>
<sequence length="288" mass="32245">MESRFQVRACLVMQFDDLLNVCPIHIHRLFPISSSAGSWNAVLALPILAFTSASEPPCSSMMLLSYANNSLRSLDAFHEDGHSFGKCLSCDKFPFFKSCKFCNSKCFKCGDIKHTQSICSIIVHLAATNIKPCNSDSVKSSVSNEHFSLSLVSKDSVESFSSSELKETQNSCEIRVSNQSTDQISHVIVPDMIFPNDSLITDEIPYKSEGNMVNEPSHDQKPDAVLMDADFFNDHLLCNDIHNKLEETVSEESRLDVIPNIIFFYNAFVSCEKRVQCEAQVLDNLDFD</sequence>
<name>A0A183LUP0_9TREM</name>